<dbReference type="AlphaFoldDB" id="A0A2U1M3U1"/>
<feature type="compositionally biased region" description="Basic and acidic residues" evidence="2">
    <location>
        <begin position="466"/>
        <end position="506"/>
    </location>
</feature>
<name>A0A2U1M3U1_ARTAN</name>
<keyword evidence="5" id="KW-1185">Reference proteome</keyword>
<evidence type="ECO:0000256" key="2">
    <source>
        <dbReference type="SAM" id="MobiDB-lite"/>
    </source>
</evidence>
<dbReference type="PANTHER" id="PTHR33223">
    <property type="entry name" value="CCHC-TYPE DOMAIN-CONTAINING PROTEIN"/>
    <property type="match status" value="1"/>
</dbReference>
<feature type="region of interest" description="Disordered" evidence="2">
    <location>
        <begin position="167"/>
        <end position="293"/>
    </location>
</feature>
<dbReference type="OrthoDB" id="2272416at2759"/>
<reference evidence="4 5" key="1">
    <citation type="journal article" date="2018" name="Mol. Plant">
        <title>The genome of Artemisia annua provides insight into the evolution of Asteraceae family and artemisinin biosynthesis.</title>
        <authorList>
            <person name="Shen Q."/>
            <person name="Zhang L."/>
            <person name="Liao Z."/>
            <person name="Wang S."/>
            <person name="Yan T."/>
            <person name="Shi P."/>
            <person name="Liu M."/>
            <person name="Fu X."/>
            <person name="Pan Q."/>
            <person name="Wang Y."/>
            <person name="Lv Z."/>
            <person name="Lu X."/>
            <person name="Zhang F."/>
            <person name="Jiang W."/>
            <person name="Ma Y."/>
            <person name="Chen M."/>
            <person name="Hao X."/>
            <person name="Li L."/>
            <person name="Tang Y."/>
            <person name="Lv G."/>
            <person name="Zhou Y."/>
            <person name="Sun X."/>
            <person name="Brodelius P.E."/>
            <person name="Rose J.K.C."/>
            <person name="Tang K."/>
        </authorList>
    </citation>
    <scope>NUCLEOTIDE SEQUENCE [LARGE SCALE GENOMIC DNA]</scope>
    <source>
        <strain evidence="5">cv. Huhao1</strain>
        <tissue evidence="4">Leaf</tissue>
    </source>
</reference>
<organism evidence="4 5">
    <name type="scientific">Artemisia annua</name>
    <name type="common">Sweet wormwood</name>
    <dbReference type="NCBI Taxonomy" id="35608"/>
    <lineage>
        <taxon>Eukaryota</taxon>
        <taxon>Viridiplantae</taxon>
        <taxon>Streptophyta</taxon>
        <taxon>Embryophyta</taxon>
        <taxon>Tracheophyta</taxon>
        <taxon>Spermatophyta</taxon>
        <taxon>Magnoliopsida</taxon>
        <taxon>eudicotyledons</taxon>
        <taxon>Gunneridae</taxon>
        <taxon>Pentapetalae</taxon>
        <taxon>asterids</taxon>
        <taxon>campanulids</taxon>
        <taxon>Asterales</taxon>
        <taxon>Asteraceae</taxon>
        <taxon>Asteroideae</taxon>
        <taxon>Anthemideae</taxon>
        <taxon>Artemisiinae</taxon>
        <taxon>Artemisia</taxon>
    </lineage>
</organism>
<feature type="compositionally biased region" description="Low complexity" evidence="2">
    <location>
        <begin position="536"/>
        <end position="558"/>
    </location>
</feature>
<dbReference type="SMART" id="SM00343">
    <property type="entry name" value="ZnF_C2HC"/>
    <property type="match status" value="2"/>
</dbReference>
<dbReference type="EMBL" id="PKPP01006621">
    <property type="protein sequence ID" value="PWA55926.1"/>
    <property type="molecule type" value="Genomic_DNA"/>
</dbReference>
<protein>
    <submittedName>
        <fullName evidence="4">Zinc finger, CCHC-type, Retrotransposon gag domain protein</fullName>
    </submittedName>
</protein>
<gene>
    <name evidence="4" type="ORF">CTI12_AA421610</name>
</gene>
<dbReference type="Proteomes" id="UP000245207">
    <property type="component" value="Unassembled WGS sequence"/>
</dbReference>
<keyword evidence="1" id="KW-0863">Zinc-finger</keyword>
<evidence type="ECO:0000313" key="5">
    <source>
        <dbReference type="Proteomes" id="UP000245207"/>
    </source>
</evidence>
<evidence type="ECO:0000259" key="3">
    <source>
        <dbReference type="PROSITE" id="PS50158"/>
    </source>
</evidence>
<dbReference type="Pfam" id="PF03732">
    <property type="entry name" value="Retrotrans_gag"/>
    <property type="match status" value="1"/>
</dbReference>
<dbReference type="PROSITE" id="PS50158">
    <property type="entry name" value="ZF_CCHC"/>
    <property type="match status" value="1"/>
</dbReference>
<feature type="region of interest" description="Disordered" evidence="2">
    <location>
        <begin position="443"/>
        <end position="569"/>
    </location>
</feature>
<keyword evidence="1" id="KW-0479">Metal-binding</keyword>
<feature type="compositionally biased region" description="Polar residues" evidence="2">
    <location>
        <begin position="507"/>
        <end position="535"/>
    </location>
</feature>
<comment type="caution">
    <text evidence="4">The sequence shown here is derived from an EMBL/GenBank/DDBJ whole genome shotgun (WGS) entry which is preliminary data.</text>
</comment>
<dbReference type="GO" id="GO:0008270">
    <property type="term" value="F:zinc ion binding"/>
    <property type="evidence" value="ECO:0007669"/>
    <property type="project" value="UniProtKB-KW"/>
</dbReference>
<dbReference type="GO" id="GO:0003676">
    <property type="term" value="F:nucleic acid binding"/>
    <property type="evidence" value="ECO:0007669"/>
    <property type="project" value="InterPro"/>
</dbReference>
<dbReference type="InterPro" id="IPR001878">
    <property type="entry name" value="Znf_CCHC"/>
</dbReference>
<sequence>MAFRSAATSAEAEDWITHMEKLFQVLGCPDNFKTRLPAFKLEGDALSWWTAHLRTQVGGESYADTCTWATFREIFYNRYFPVSEQQRFEREYGSIYQLEKENSIEYMQRFMRLVSFVGPVAGDASRQARHYKWGLKRWVLEGIVNSDYADVAQCCAAARNIELLHESGSSNKRDRDGNRIQSGSSGQQHRGSDHRGSDHRGRSEQGFEHRGRSDRQFEHRGQFNRGHDQGRQGQRGTDYRSLGRQGVRSGNANQRQISRGNQQNRYSGSGSGSSQQQQHRSGNSSGQQRHAEALPPPPRCTICGNAHPGPCHKATGACYECGSMDHRPMAFRSAATSAEAEDWITHMEKLFQVLGCPDNFKTRLAAFKLEGDALSWWTAHLKTQRFMRLVNFVGPVAGDASRQARHYKWGLKRWVLEGIVNSDYVDVAQCCAAARNIELLHESGGSNKRDRDGNRIQSGSSGQQHRGSDHRGSEHQGRSEQGFEHRGRSDRQFEHRGQFNRGHDQSRQGQRGTDYRSSGRQGDRSGNANQRQISRGNQQNRYSGSGSGSSHQQQHRFGNSSGQQRHAEALPPPPRCTICGNAHPGPCHKATGACYECGSMDHRVKNCPKKTGIVPYGSSQPSTSTGRVHSLTREQAGNSSGRVLFTWAQRLLG</sequence>
<feature type="compositionally biased region" description="Low complexity" evidence="2">
    <location>
        <begin position="260"/>
        <end position="288"/>
    </location>
</feature>
<keyword evidence="1" id="KW-0862">Zinc</keyword>
<dbReference type="InterPro" id="IPR005162">
    <property type="entry name" value="Retrotrans_gag_dom"/>
</dbReference>
<evidence type="ECO:0000256" key="1">
    <source>
        <dbReference type="PROSITE-ProRule" id="PRU00047"/>
    </source>
</evidence>
<dbReference type="PANTHER" id="PTHR33223:SF6">
    <property type="entry name" value="CCHC-TYPE DOMAIN-CONTAINING PROTEIN"/>
    <property type="match status" value="1"/>
</dbReference>
<feature type="domain" description="CCHC-type" evidence="3">
    <location>
        <begin position="594"/>
        <end position="609"/>
    </location>
</feature>
<proteinExistence type="predicted"/>
<feature type="compositionally biased region" description="Basic and acidic residues" evidence="2">
    <location>
        <begin position="190"/>
        <end position="230"/>
    </location>
</feature>
<evidence type="ECO:0000313" key="4">
    <source>
        <dbReference type="EMBL" id="PWA55926.1"/>
    </source>
</evidence>
<feature type="compositionally biased region" description="Polar residues" evidence="2">
    <location>
        <begin position="248"/>
        <end position="259"/>
    </location>
</feature>
<accession>A0A2U1M3U1</accession>